<keyword evidence="1 4" id="KW-0378">Hydrolase</keyword>
<dbReference type="InterPro" id="IPR002933">
    <property type="entry name" value="Peptidase_M20"/>
</dbReference>
<dbReference type="Gene3D" id="3.30.70.360">
    <property type="match status" value="1"/>
</dbReference>
<dbReference type="GO" id="GO:0019877">
    <property type="term" value="P:diaminopimelate biosynthetic process"/>
    <property type="evidence" value="ECO:0007669"/>
    <property type="project" value="UniProtKB-ARBA"/>
</dbReference>
<dbReference type="RefSeq" id="WP_133198948.1">
    <property type="nucleotide sequence ID" value="NZ_JBHUCW010000046.1"/>
</dbReference>
<dbReference type="OrthoDB" id="8875216at2"/>
<keyword evidence="5" id="KW-1185">Reference proteome</keyword>
<feature type="binding site" evidence="2">
    <location>
        <position position="116"/>
    </location>
    <ligand>
        <name>Mn(2+)</name>
        <dbReference type="ChEBI" id="CHEBI:29035"/>
        <label>2</label>
    </ligand>
</feature>
<evidence type="ECO:0000256" key="1">
    <source>
        <dbReference type="ARBA" id="ARBA00022801"/>
    </source>
</evidence>
<dbReference type="EMBL" id="SMRP01000026">
    <property type="protein sequence ID" value="TDG18896.1"/>
    <property type="molecule type" value="Genomic_DNA"/>
</dbReference>
<dbReference type="Proteomes" id="UP000295722">
    <property type="component" value="Unassembled WGS sequence"/>
</dbReference>
<gene>
    <name evidence="4" type="ORF">EYW47_32675</name>
</gene>
<dbReference type="Pfam" id="PF01546">
    <property type="entry name" value="Peptidase_M20"/>
    <property type="match status" value="1"/>
</dbReference>
<dbReference type="GO" id="GO:0046872">
    <property type="term" value="F:metal ion binding"/>
    <property type="evidence" value="ECO:0007669"/>
    <property type="project" value="UniProtKB-KW"/>
</dbReference>
<comment type="caution">
    <text evidence="4">The sequence shown here is derived from an EMBL/GenBank/DDBJ whole genome shotgun (WGS) entry which is preliminary data.</text>
</comment>
<reference evidence="4 5" key="1">
    <citation type="submission" date="2019-03" db="EMBL/GenBank/DDBJ databases">
        <title>Paraburkholderia sp. 4M-K11, isolated from subtropical forest soil.</title>
        <authorList>
            <person name="Gao Z.-H."/>
            <person name="Qiu L.-H."/>
        </authorList>
    </citation>
    <scope>NUCLEOTIDE SEQUENCE [LARGE SCALE GENOMIC DNA]</scope>
    <source>
        <strain evidence="4 5">4M-K11</strain>
    </source>
</reference>
<dbReference type="PIRSF" id="PIRSF005962">
    <property type="entry name" value="Pept_M20D_amidohydro"/>
    <property type="match status" value="1"/>
</dbReference>
<accession>A0A4R5M0Y3</accession>
<feature type="binding site" evidence="2">
    <location>
        <position position="149"/>
    </location>
    <ligand>
        <name>Mn(2+)</name>
        <dbReference type="ChEBI" id="CHEBI:29035"/>
        <label>2</label>
    </ligand>
</feature>
<feature type="binding site" evidence="2">
    <location>
        <position position="175"/>
    </location>
    <ligand>
        <name>Mn(2+)</name>
        <dbReference type="ChEBI" id="CHEBI:29035"/>
        <label>2</label>
    </ligand>
</feature>
<evidence type="ECO:0000259" key="3">
    <source>
        <dbReference type="Pfam" id="PF07687"/>
    </source>
</evidence>
<dbReference type="AlphaFoldDB" id="A0A4R5M0Y3"/>
<feature type="binding site" evidence="2">
    <location>
        <position position="114"/>
    </location>
    <ligand>
        <name>Mn(2+)</name>
        <dbReference type="ChEBI" id="CHEBI:29035"/>
        <label>2</label>
    </ligand>
</feature>
<organism evidence="4 5">
    <name type="scientific">Paraburkholderia silviterrae</name>
    <dbReference type="NCBI Taxonomy" id="2528715"/>
    <lineage>
        <taxon>Bacteria</taxon>
        <taxon>Pseudomonadati</taxon>
        <taxon>Pseudomonadota</taxon>
        <taxon>Betaproteobacteria</taxon>
        <taxon>Burkholderiales</taxon>
        <taxon>Burkholderiaceae</taxon>
        <taxon>Paraburkholderia</taxon>
    </lineage>
</organism>
<feature type="domain" description="Peptidase M20 dimerisation" evidence="3">
    <location>
        <begin position="200"/>
        <end position="293"/>
    </location>
</feature>
<proteinExistence type="predicted"/>
<dbReference type="CDD" id="cd05666">
    <property type="entry name" value="M20_Acy1-like"/>
    <property type="match status" value="1"/>
</dbReference>
<protein>
    <submittedName>
        <fullName evidence="4">Amidohydrolase</fullName>
    </submittedName>
</protein>
<dbReference type="InterPro" id="IPR036264">
    <property type="entry name" value="Bact_exopeptidase_dim_dom"/>
</dbReference>
<dbReference type="Pfam" id="PF07687">
    <property type="entry name" value="M20_dimer"/>
    <property type="match status" value="1"/>
</dbReference>
<evidence type="ECO:0000313" key="4">
    <source>
        <dbReference type="EMBL" id="TDG18896.1"/>
    </source>
</evidence>
<dbReference type="PANTHER" id="PTHR11014">
    <property type="entry name" value="PEPTIDASE M20 FAMILY MEMBER"/>
    <property type="match status" value="1"/>
</dbReference>
<dbReference type="SUPFAM" id="SSF55031">
    <property type="entry name" value="Bacterial exopeptidase dimerisation domain"/>
    <property type="match status" value="1"/>
</dbReference>
<dbReference type="NCBIfam" id="TIGR01891">
    <property type="entry name" value="amidohydrolases"/>
    <property type="match status" value="1"/>
</dbReference>
<keyword evidence="2" id="KW-0479">Metal-binding</keyword>
<feature type="binding site" evidence="2">
    <location>
        <position position="375"/>
    </location>
    <ligand>
        <name>Mn(2+)</name>
        <dbReference type="ChEBI" id="CHEBI:29035"/>
        <label>2</label>
    </ligand>
</feature>
<evidence type="ECO:0000313" key="5">
    <source>
        <dbReference type="Proteomes" id="UP000295722"/>
    </source>
</evidence>
<dbReference type="Gene3D" id="3.40.630.10">
    <property type="entry name" value="Zn peptidases"/>
    <property type="match status" value="1"/>
</dbReference>
<dbReference type="PANTHER" id="PTHR11014:SF63">
    <property type="entry name" value="METALLOPEPTIDASE, PUTATIVE (AFU_ORTHOLOGUE AFUA_6G09600)-RELATED"/>
    <property type="match status" value="1"/>
</dbReference>
<dbReference type="FunFam" id="3.30.70.360:FF:000001">
    <property type="entry name" value="N-acetyldiaminopimelate deacetylase"/>
    <property type="match status" value="1"/>
</dbReference>
<sequence length="403" mass="43057">MKREPTLTPFQLLPTLLPEIEIDAETFIGIRRQIHSQPELGFEVGATARLVAMLLEKWGYEVHTGIGRRGVVGQLKVGTGKRRLGIRADMDALPIVENTGLPYASQHAGKMHACGHDGHTAILLAAAKTLAQRRDFDGTLNLIFQPDEENLCGAKAMIDDGLFERFPCDAVYALHNMPGVPAGTFRVLAGPVSLSSDVADVTLKGVGGHGAMPHRVKDPIVAAAALVTALQTIVARNVAPDDTAVVSVGFIKGGATHNVIPETVTLGVNIRAARPETRELVEQRVREIVAATAQAHGVEAHIDYRQLTPPMVNTADETLLAQQVCTELVGAENVVVQAPKGLNGSEDFAWMLKAVPGCYMLLGNGEGEFGGCMVHNPGYDFNDQVLPLGAAAWVRLAQRFLAG</sequence>
<dbReference type="InterPro" id="IPR011650">
    <property type="entry name" value="Peptidase_M20_dimer"/>
</dbReference>
<name>A0A4R5M0Y3_9BURK</name>
<evidence type="ECO:0000256" key="2">
    <source>
        <dbReference type="PIRSR" id="PIRSR005962-1"/>
    </source>
</evidence>
<comment type="cofactor">
    <cofactor evidence="2">
        <name>Mn(2+)</name>
        <dbReference type="ChEBI" id="CHEBI:29035"/>
    </cofactor>
    <text evidence="2">The Mn(2+) ion enhances activity.</text>
</comment>
<dbReference type="InterPro" id="IPR017439">
    <property type="entry name" value="Amidohydrolase"/>
</dbReference>
<dbReference type="SUPFAM" id="SSF53187">
    <property type="entry name" value="Zn-dependent exopeptidases"/>
    <property type="match status" value="1"/>
</dbReference>
<keyword evidence="2" id="KW-0464">Manganese</keyword>
<dbReference type="GO" id="GO:0050118">
    <property type="term" value="F:N-acetyldiaminopimelate deacetylase activity"/>
    <property type="evidence" value="ECO:0007669"/>
    <property type="project" value="UniProtKB-ARBA"/>
</dbReference>